<name>A0ACC2T134_9FUNG</name>
<keyword evidence="2" id="KW-1185">Reference proteome</keyword>
<gene>
    <name evidence="1" type="ORF">DSO57_1031606</name>
</gene>
<evidence type="ECO:0000313" key="1">
    <source>
        <dbReference type="EMBL" id="KAJ9068151.1"/>
    </source>
</evidence>
<evidence type="ECO:0000313" key="2">
    <source>
        <dbReference type="Proteomes" id="UP001165960"/>
    </source>
</evidence>
<dbReference type="EMBL" id="QTSX02003779">
    <property type="protein sequence ID" value="KAJ9068151.1"/>
    <property type="molecule type" value="Genomic_DNA"/>
</dbReference>
<sequence>MPNSSPNLLTGHSGKMFGIVYIILTGMIVTIIPAASLWSWVGKSASYLFKLAPLLWWALPAKNLAQVTPGNNRQAAHDWIPDRYIFFFGTGASVEDLDGVLLGIDKARLSLDKKKVPLEYD</sequence>
<comment type="caution">
    <text evidence="1">The sequence shown here is derived from an EMBL/GenBank/DDBJ whole genome shotgun (WGS) entry which is preliminary data.</text>
</comment>
<accession>A0ACC2T134</accession>
<organism evidence="1 2">
    <name type="scientific">Entomophthora muscae</name>
    <dbReference type="NCBI Taxonomy" id="34485"/>
    <lineage>
        <taxon>Eukaryota</taxon>
        <taxon>Fungi</taxon>
        <taxon>Fungi incertae sedis</taxon>
        <taxon>Zoopagomycota</taxon>
        <taxon>Entomophthoromycotina</taxon>
        <taxon>Entomophthoromycetes</taxon>
        <taxon>Entomophthorales</taxon>
        <taxon>Entomophthoraceae</taxon>
        <taxon>Entomophthora</taxon>
    </lineage>
</organism>
<proteinExistence type="predicted"/>
<dbReference type="Proteomes" id="UP001165960">
    <property type="component" value="Unassembled WGS sequence"/>
</dbReference>
<protein>
    <submittedName>
        <fullName evidence="1">Uncharacterized protein</fullName>
    </submittedName>
</protein>
<reference evidence="1" key="1">
    <citation type="submission" date="2022-04" db="EMBL/GenBank/DDBJ databases">
        <title>Genome of the entomopathogenic fungus Entomophthora muscae.</title>
        <authorList>
            <person name="Elya C."/>
            <person name="Lovett B.R."/>
            <person name="Lee E."/>
            <person name="Macias A.M."/>
            <person name="Hajek A.E."/>
            <person name="De Bivort B.L."/>
            <person name="Kasson M.T."/>
            <person name="De Fine Licht H.H."/>
            <person name="Stajich J.E."/>
        </authorList>
    </citation>
    <scope>NUCLEOTIDE SEQUENCE</scope>
    <source>
        <strain evidence="1">Berkeley</strain>
    </source>
</reference>